<dbReference type="Gene3D" id="3.40.50.300">
    <property type="entry name" value="P-loop containing nucleotide triphosphate hydrolases"/>
    <property type="match status" value="1"/>
</dbReference>
<dbReference type="CDD" id="cd19508">
    <property type="entry name" value="RecA-like_Pch2-like"/>
    <property type="match status" value="1"/>
</dbReference>
<dbReference type="InterPro" id="IPR058249">
    <property type="entry name" value="Pch2_C"/>
</dbReference>
<organism evidence="7 8">
    <name type="scientific">Basidiobolus ranarum</name>
    <dbReference type="NCBI Taxonomy" id="34480"/>
    <lineage>
        <taxon>Eukaryota</taxon>
        <taxon>Fungi</taxon>
        <taxon>Fungi incertae sedis</taxon>
        <taxon>Zoopagomycota</taxon>
        <taxon>Entomophthoromycotina</taxon>
        <taxon>Basidiobolomycetes</taxon>
        <taxon>Basidiobolales</taxon>
        <taxon>Basidiobolaceae</taxon>
        <taxon>Basidiobolus</taxon>
    </lineage>
</organism>
<evidence type="ECO:0000313" key="7">
    <source>
        <dbReference type="EMBL" id="KAK9768320.1"/>
    </source>
</evidence>
<dbReference type="PRINTS" id="PR00300">
    <property type="entry name" value="CLPPROTEASEA"/>
</dbReference>
<feature type="domain" description="AAA+ ATPase" evidence="6">
    <location>
        <begin position="167"/>
        <end position="319"/>
    </location>
</feature>
<dbReference type="InterPro" id="IPR027417">
    <property type="entry name" value="P-loop_NTPase"/>
</dbReference>
<keyword evidence="2 5" id="KW-0547">Nucleotide-binding</keyword>
<evidence type="ECO:0000256" key="3">
    <source>
        <dbReference type="ARBA" id="ARBA00022840"/>
    </source>
</evidence>
<gene>
    <name evidence="7" type="primary">TRIP13</name>
    <name evidence="7" type="ORF">K7432_001121</name>
</gene>
<dbReference type="Pfam" id="PF00004">
    <property type="entry name" value="AAA"/>
    <property type="match status" value="1"/>
</dbReference>
<dbReference type="Pfam" id="PF23563">
    <property type="entry name" value="TRIP13_N"/>
    <property type="match status" value="1"/>
</dbReference>
<dbReference type="InterPro" id="IPR044539">
    <property type="entry name" value="Pch2-like"/>
</dbReference>
<comment type="caution">
    <text evidence="7">The sequence shown here is derived from an EMBL/GenBank/DDBJ whole genome shotgun (WGS) entry which is preliminary data.</text>
</comment>
<dbReference type="SUPFAM" id="SSF52540">
    <property type="entry name" value="P-loop containing nucleoside triphosphate hydrolases"/>
    <property type="match status" value="1"/>
</dbReference>
<dbReference type="Proteomes" id="UP001479436">
    <property type="component" value="Unassembled WGS sequence"/>
</dbReference>
<dbReference type="PANTHER" id="PTHR45991:SF1">
    <property type="entry name" value="PACHYTENE CHECKPOINT PROTEIN 2 HOMOLOG"/>
    <property type="match status" value="1"/>
</dbReference>
<dbReference type="EMBL" id="JASJQH010000023">
    <property type="protein sequence ID" value="KAK9768320.1"/>
    <property type="molecule type" value="Genomic_DNA"/>
</dbReference>
<keyword evidence="8" id="KW-1185">Reference proteome</keyword>
<dbReference type="InterPro" id="IPR003960">
    <property type="entry name" value="ATPase_AAA_CS"/>
</dbReference>
<dbReference type="Pfam" id="PF23242">
    <property type="entry name" value="AAA_lid_TRIP13_C"/>
    <property type="match status" value="1"/>
</dbReference>
<dbReference type="PANTHER" id="PTHR45991">
    <property type="entry name" value="PACHYTENE CHECKPOINT PROTEIN 2"/>
    <property type="match status" value="1"/>
</dbReference>
<evidence type="ECO:0000313" key="8">
    <source>
        <dbReference type="Proteomes" id="UP001479436"/>
    </source>
</evidence>
<dbReference type="InterPro" id="IPR003593">
    <property type="entry name" value="AAA+_ATPase"/>
</dbReference>
<evidence type="ECO:0000256" key="1">
    <source>
        <dbReference type="ARBA" id="ARBA00007271"/>
    </source>
</evidence>
<evidence type="ECO:0000256" key="4">
    <source>
        <dbReference type="ARBA" id="ARBA00023254"/>
    </source>
</evidence>
<dbReference type="SMART" id="SM00382">
    <property type="entry name" value="AAA"/>
    <property type="match status" value="1"/>
</dbReference>
<reference evidence="7 8" key="1">
    <citation type="submission" date="2023-04" db="EMBL/GenBank/DDBJ databases">
        <title>Genome of Basidiobolus ranarum AG-B5.</title>
        <authorList>
            <person name="Stajich J.E."/>
            <person name="Carter-House D."/>
            <person name="Gryganskyi A."/>
        </authorList>
    </citation>
    <scope>NUCLEOTIDE SEQUENCE [LARGE SCALE GENOMIC DNA]</scope>
    <source>
        <strain evidence="7 8">AG-B5</strain>
    </source>
</reference>
<comment type="similarity">
    <text evidence="1">Belongs to the AAA ATPase family. PCH2 subfamily.</text>
</comment>
<dbReference type="InterPro" id="IPR003959">
    <property type="entry name" value="ATPase_AAA_core"/>
</dbReference>
<protein>
    <submittedName>
        <fullName evidence="7">Pachytene checkpoint protein 2</fullName>
    </submittedName>
</protein>
<evidence type="ECO:0000259" key="6">
    <source>
        <dbReference type="SMART" id="SM00382"/>
    </source>
</evidence>
<keyword evidence="3 5" id="KW-0067">ATP-binding</keyword>
<sequence length="423" mass="48240">MQQPSDNPVDNTSTKPVIHVECCLKTESPHRFSLVEEKLRFYLERNKRFLVTQSQIQDFTDDPFLSEHVESIKIGEASIGVEYQVYEIDKVTIEFHIYQLNEEEGVEEMNEDENIPVSNHLVLPARCLDGLWENLVFDENIQNNLLNYIHTTMLFSDRNVDANIITWNRIILLHGPPGTGKTSLCKALAQKLAIRLAHRYSYGRLIEINSHSLFSKWFSESGKLVMKVFQQIEELVEDEESFVCVLIDEVESLTAARRGAMSGSEPSDALRVVNAVLTQIDKLKRRKNVIILTTTNITEAIDLAFVDRADIKQFIGLPSHKAIYNILSSCLKELIRANIVSSTEQLMDWRGVEFYLSTGKTPGASYKLYNIAQQCQGLSGRSLRKLPFLAHAFFLQNESSNLTECLRALELAIEKEQLSRQLL</sequence>
<dbReference type="InterPro" id="IPR001270">
    <property type="entry name" value="ClpA/B"/>
</dbReference>
<evidence type="ECO:0000256" key="2">
    <source>
        <dbReference type="ARBA" id="ARBA00022741"/>
    </source>
</evidence>
<dbReference type="PROSITE" id="PS00674">
    <property type="entry name" value="AAA"/>
    <property type="match status" value="1"/>
</dbReference>
<proteinExistence type="inferred from homology"/>
<keyword evidence="4" id="KW-0469">Meiosis</keyword>
<name>A0ABR2X3I6_9FUNG</name>
<evidence type="ECO:0000256" key="5">
    <source>
        <dbReference type="RuleBase" id="RU003651"/>
    </source>
</evidence>
<accession>A0ABR2X3I6</accession>